<organism evidence="2 3">
    <name type="scientific">Pleurotus eryngii</name>
    <name type="common">Boletus of the steppes</name>
    <dbReference type="NCBI Taxonomy" id="5323"/>
    <lineage>
        <taxon>Eukaryota</taxon>
        <taxon>Fungi</taxon>
        <taxon>Dikarya</taxon>
        <taxon>Basidiomycota</taxon>
        <taxon>Agaricomycotina</taxon>
        <taxon>Agaricomycetes</taxon>
        <taxon>Agaricomycetidae</taxon>
        <taxon>Agaricales</taxon>
        <taxon>Pleurotineae</taxon>
        <taxon>Pleurotaceae</taxon>
        <taxon>Pleurotus</taxon>
    </lineage>
</organism>
<protein>
    <submittedName>
        <fullName evidence="2">Uncharacterized protein</fullName>
    </submittedName>
</protein>
<name>A0A9P6DEU3_PLEER</name>
<gene>
    <name evidence="2" type="ORF">BDN71DRAFT_1432922</name>
</gene>
<accession>A0A9P6DEU3</accession>
<evidence type="ECO:0000313" key="3">
    <source>
        <dbReference type="Proteomes" id="UP000807025"/>
    </source>
</evidence>
<dbReference type="EMBL" id="MU154594">
    <property type="protein sequence ID" value="KAF9492880.1"/>
    <property type="molecule type" value="Genomic_DNA"/>
</dbReference>
<proteinExistence type="predicted"/>
<dbReference type="Proteomes" id="UP000807025">
    <property type="component" value="Unassembled WGS sequence"/>
</dbReference>
<feature type="region of interest" description="Disordered" evidence="1">
    <location>
        <begin position="1"/>
        <end position="20"/>
    </location>
</feature>
<keyword evidence="3" id="KW-1185">Reference proteome</keyword>
<evidence type="ECO:0000313" key="2">
    <source>
        <dbReference type="EMBL" id="KAF9492880.1"/>
    </source>
</evidence>
<comment type="caution">
    <text evidence="2">The sequence shown here is derived from an EMBL/GenBank/DDBJ whole genome shotgun (WGS) entry which is preliminary data.</text>
</comment>
<evidence type="ECO:0000256" key="1">
    <source>
        <dbReference type="SAM" id="MobiDB-lite"/>
    </source>
</evidence>
<dbReference type="OrthoDB" id="10642866at2759"/>
<reference evidence="2" key="1">
    <citation type="submission" date="2020-11" db="EMBL/GenBank/DDBJ databases">
        <authorList>
            <consortium name="DOE Joint Genome Institute"/>
            <person name="Ahrendt S."/>
            <person name="Riley R."/>
            <person name="Andreopoulos W."/>
            <person name="Labutti K."/>
            <person name="Pangilinan J."/>
            <person name="Ruiz-Duenas F.J."/>
            <person name="Barrasa J.M."/>
            <person name="Sanchez-Garcia M."/>
            <person name="Camarero S."/>
            <person name="Miyauchi S."/>
            <person name="Serrano A."/>
            <person name="Linde D."/>
            <person name="Babiker R."/>
            <person name="Drula E."/>
            <person name="Ayuso-Fernandez I."/>
            <person name="Pacheco R."/>
            <person name="Padilla G."/>
            <person name="Ferreira P."/>
            <person name="Barriuso J."/>
            <person name="Kellner H."/>
            <person name="Castanera R."/>
            <person name="Alfaro M."/>
            <person name="Ramirez L."/>
            <person name="Pisabarro A.G."/>
            <person name="Kuo A."/>
            <person name="Tritt A."/>
            <person name="Lipzen A."/>
            <person name="He G."/>
            <person name="Yan M."/>
            <person name="Ng V."/>
            <person name="Cullen D."/>
            <person name="Martin F."/>
            <person name="Rosso M.-N."/>
            <person name="Henrissat B."/>
            <person name="Hibbett D."/>
            <person name="Martinez A.T."/>
            <person name="Grigoriev I.V."/>
        </authorList>
    </citation>
    <scope>NUCLEOTIDE SEQUENCE</scope>
    <source>
        <strain evidence="2">ATCC 90797</strain>
    </source>
</reference>
<feature type="compositionally biased region" description="Basic and acidic residues" evidence="1">
    <location>
        <begin position="1"/>
        <end position="17"/>
    </location>
</feature>
<sequence length="239" mass="26340">MGIQEAHAHRGVVDHSLPRHRLPGSPHLHWKVLLIDKHGCPGGPSQAAQKAIHAPTQDGLPGSPCLDWEFLLINKQRSRHVEGKKADRKQRAQKVVVGNAATEAHMVDNEDEVVEVDEQAKGCGGKGAAGKKKKATKMKCHAHVVKGTHICWECKHRHLWCGAGEGINILIHGILRKMTTELFNLSIANMCTAIAIKCIEENIDDLTAMMKVVMEAIRGVEAMEVQRGWIRDGTFFELG</sequence>
<dbReference type="AlphaFoldDB" id="A0A9P6DEU3"/>